<evidence type="ECO:0000313" key="1">
    <source>
        <dbReference type="EMBL" id="QIW22636.1"/>
    </source>
</evidence>
<dbReference type="EMBL" id="CP035727">
    <property type="protein sequence ID" value="QIW22636.1"/>
    <property type="molecule type" value="Genomic_DNA"/>
</dbReference>
<reference evidence="2" key="1">
    <citation type="submission" date="2019-02" db="EMBL/GenBank/DDBJ databases">
        <title>Structural and Functional analysis of Lanthipeptide from Bacillus thuringiensis serovar andalousiensis B23193.</title>
        <authorList>
            <person name="Andreeva J.V."/>
            <person name="Grigoreva A."/>
        </authorList>
    </citation>
    <scope>NUCLEOTIDE SEQUENCE [LARGE SCALE GENOMIC DNA]</scope>
    <source>
        <strain evidence="2">B23193</strain>
    </source>
</reference>
<organism evidence="1 2">
    <name type="scientific">Bacillus thuringiensis serovar andalousiensis</name>
    <dbReference type="NCBI Taxonomy" id="257985"/>
    <lineage>
        <taxon>Bacteria</taxon>
        <taxon>Bacillati</taxon>
        <taxon>Bacillota</taxon>
        <taxon>Bacilli</taxon>
        <taxon>Bacillales</taxon>
        <taxon>Bacillaceae</taxon>
        <taxon>Bacillus</taxon>
        <taxon>Bacillus cereus group</taxon>
    </lineage>
</organism>
<proteinExistence type="predicted"/>
<accession>A0A6H0TTK2</accession>
<dbReference type="Proteomes" id="UP000501374">
    <property type="component" value="Chromosome"/>
</dbReference>
<sequence length="87" mass="10292">MDKFQQTLNQGAILINQKDRNGVELRQFDEVYYKEATYIIIWHPIEETFVGSPVTGRYVPFSELVNVKYLKNLKKEKKTEHQCTQVI</sequence>
<name>A0A6H0TTK2_BACTU</name>
<protein>
    <submittedName>
        <fullName evidence="1">Uncharacterized protein</fullName>
    </submittedName>
</protein>
<evidence type="ECO:0000313" key="2">
    <source>
        <dbReference type="Proteomes" id="UP000501374"/>
    </source>
</evidence>
<dbReference type="AlphaFoldDB" id="A0A6H0TTK2"/>
<gene>
    <name evidence="1" type="ORF">EVG22_24480</name>
</gene>